<dbReference type="GO" id="GO:0005484">
    <property type="term" value="F:SNAP receptor activity"/>
    <property type="evidence" value="ECO:0007669"/>
    <property type="project" value="TreeGrafter"/>
</dbReference>
<dbReference type="Proteomes" id="UP000281468">
    <property type="component" value="Unassembled WGS sequence"/>
</dbReference>
<reference evidence="5 6" key="1">
    <citation type="journal article" date="2018" name="BMC Genomics">
        <title>Genomic evidence for intraspecific hybridization in a clonal and extremely halotolerant yeast.</title>
        <authorList>
            <person name="Gostincar C."/>
            <person name="Stajich J.E."/>
            <person name="Zupancic J."/>
            <person name="Zalar P."/>
            <person name="Gunde-Cimerman N."/>
        </authorList>
    </citation>
    <scope>NUCLEOTIDE SEQUENCE [LARGE SCALE GENOMIC DNA]</scope>
    <source>
        <strain evidence="5 6">EXF-171</strain>
    </source>
</reference>
<evidence type="ECO:0000256" key="3">
    <source>
        <dbReference type="SAM" id="Phobius"/>
    </source>
</evidence>
<feature type="compositionally biased region" description="Polar residues" evidence="2">
    <location>
        <begin position="9"/>
        <end position="18"/>
    </location>
</feature>
<accession>A0A3M7EUW3</accession>
<organism evidence="5 6">
    <name type="scientific">Hortaea werneckii</name>
    <name type="common">Black yeast</name>
    <name type="synonym">Cladosporium werneckii</name>
    <dbReference type="NCBI Taxonomy" id="91943"/>
    <lineage>
        <taxon>Eukaryota</taxon>
        <taxon>Fungi</taxon>
        <taxon>Dikarya</taxon>
        <taxon>Ascomycota</taxon>
        <taxon>Pezizomycotina</taxon>
        <taxon>Dothideomycetes</taxon>
        <taxon>Dothideomycetidae</taxon>
        <taxon>Mycosphaerellales</taxon>
        <taxon>Teratosphaeriaceae</taxon>
        <taxon>Hortaea</taxon>
    </lineage>
</organism>
<dbReference type="EMBL" id="QWIQ01000640">
    <property type="protein sequence ID" value="RMY80369.1"/>
    <property type="molecule type" value="Genomic_DNA"/>
</dbReference>
<evidence type="ECO:0000313" key="6">
    <source>
        <dbReference type="Proteomes" id="UP000281468"/>
    </source>
</evidence>
<name>A0A3M7EUW3_HORWE</name>
<dbReference type="GO" id="GO:0006886">
    <property type="term" value="P:intracellular protein transport"/>
    <property type="evidence" value="ECO:0007669"/>
    <property type="project" value="TreeGrafter"/>
</dbReference>
<dbReference type="GO" id="GO:0000149">
    <property type="term" value="F:SNARE binding"/>
    <property type="evidence" value="ECO:0007669"/>
    <property type="project" value="TreeGrafter"/>
</dbReference>
<dbReference type="PANTHER" id="PTHR19957">
    <property type="entry name" value="SYNTAXIN"/>
    <property type="match status" value="1"/>
</dbReference>
<gene>
    <name evidence="5" type="ORF">D0862_12767</name>
</gene>
<dbReference type="VEuPathDB" id="FungiDB:BTJ68_06364"/>
<dbReference type="SUPFAM" id="SSF47661">
    <property type="entry name" value="t-snare proteins"/>
    <property type="match status" value="1"/>
</dbReference>
<dbReference type="GO" id="GO:0048278">
    <property type="term" value="P:vesicle docking"/>
    <property type="evidence" value="ECO:0007669"/>
    <property type="project" value="TreeGrafter"/>
</dbReference>
<dbReference type="InterPro" id="IPR045242">
    <property type="entry name" value="Syntaxin"/>
</dbReference>
<comment type="caution">
    <text evidence="5">The sequence shown here is derived from an EMBL/GenBank/DDBJ whole genome shotgun (WGS) entry which is preliminary data.</text>
</comment>
<dbReference type="PROSITE" id="PS50192">
    <property type="entry name" value="T_SNARE"/>
    <property type="match status" value="1"/>
</dbReference>
<feature type="region of interest" description="Disordered" evidence="2">
    <location>
        <begin position="1"/>
        <end position="29"/>
    </location>
</feature>
<dbReference type="GO" id="GO:0006887">
    <property type="term" value="P:exocytosis"/>
    <property type="evidence" value="ECO:0007669"/>
    <property type="project" value="TreeGrafter"/>
</dbReference>
<dbReference type="InterPro" id="IPR010989">
    <property type="entry name" value="SNARE"/>
</dbReference>
<evidence type="ECO:0000313" key="5">
    <source>
        <dbReference type="EMBL" id="RMY80369.1"/>
    </source>
</evidence>
<dbReference type="SMART" id="SM00397">
    <property type="entry name" value="t_SNARE"/>
    <property type="match status" value="1"/>
</dbReference>
<comment type="similarity">
    <text evidence="1">Belongs to the syntaxin family.</text>
</comment>
<keyword evidence="3" id="KW-1133">Transmembrane helix</keyword>
<dbReference type="CDD" id="cd15849">
    <property type="entry name" value="SNARE_Sso1"/>
    <property type="match status" value="1"/>
</dbReference>
<dbReference type="GO" id="GO:0006906">
    <property type="term" value="P:vesicle fusion"/>
    <property type="evidence" value="ECO:0007669"/>
    <property type="project" value="TreeGrafter"/>
</dbReference>
<dbReference type="AlphaFoldDB" id="A0A3M7EUW3"/>
<dbReference type="GO" id="GO:0031201">
    <property type="term" value="C:SNARE complex"/>
    <property type="evidence" value="ECO:0007669"/>
    <property type="project" value="TreeGrafter"/>
</dbReference>
<dbReference type="GO" id="GO:0005886">
    <property type="term" value="C:plasma membrane"/>
    <property type="evidence" value="ECO:0007669"/>
    <property type="project" value="TreeGrafter"/>
</dbReference>
<dbReference type="PANTHER" id="PTHR19957:SF380">
    <property type="entry name" value="SYNTAXIN FAMILY PROTEIN"/>
    <property type="match status" value="1"/>
</dbReference>
<protein>
    <recommendedName>
        <fullName evidence="4">t-SNARE coiled-coil homology domain-containing protein</fullName>
    </recommendedName>
</protein>
<keyword evidence="3" id="KW-0812">Transmembrane</keyword>
<keyword evidence="3" id="KW-0472">Membrane</keyword>
<feature type="region of interest" description="Disordered" evidence="2">
    <location>
        <begin position="191"/>
        <end position="245"/>
    </location>
</feature>
<feature type="domain" description="T-SNARE coiled-coil homology" evidence="4">
    <location>
        <begin position="399"/>
        <end position="461"/>
    </location>
</feature>
<feature type="region of interest" description="Disordered" evidence="2">
    <location>
        <begin position="41"/>
        <end position="72"/>
    </location>
</feature>
<dbReference type="Pfam" id="PF05739">
    <property type="entry name" value="SNARE"/>
    <property type="match status" value="1"/>
</dbReference>
<dbReference type="InterPro" id="IPR000727">
    <property type="entry name" value="T_SNARE_dom"/>
</dbReference>
<evidence type="ECO:0000256" key="1">
    <source>
        <dbReference type="ARBA" id="ARBA00009063"/>
    </source>
</evidence>
<evidence type="ECO:0000259" key="4">
    <source>
        <dbReference type="PROSITE" id="PS50192"/>
    </source>
</evidence>
<evidence type="ECO:0000256" key="2">
    <source>
        <dbReference type="SAM" id="MobiDB-lite"/>
    </source>
</evidence>
<sequence>MARTRNPKSRPTTTNSRGGRSMKRASRSFPYLGAGAIAIAQELPDGRTRSGKRFRHGPDPKNTPSGPLGRRSRAAKMMESYQDGEDDPKYRMLCLDLLERIEEYGILNSFSSVQKASAVVLFASSALGTDLLFDKTSGFLMPGRRGQLISERQPTNSGVNIRDQAGGSATELAAGGRNMAYNQYGGGYGQSNPYSTSSSPAPPYGAQGYGGGRNDMEMQPLNQGDGNPFSDQAAAYPGQQPQRDPNATLNACREVGRAIDDLESRLPELQRLQRSFTSGTGGTTNAQIDGMSADIMTGFRGLADRVRRIKGQPDAGNPRNQAQVEALDRRIRRSINAFQQTESQFRREVQEQQRRQYLIVRPDATEQELQEATEAGGDQQIFQQALMNADRRGQAQSALRNVRERHDAIIKIERSMMELNQLLQDLDAIVVQQEPLVENIESKAEETNTHLEAGNVHVEKAVTSARAARKKKWICLGIVVAVIVVIVVIVLIYGATAGGWFNNNNQGGAPPA</sequence>
<feature type="transmembrane region" description="Helical" evidence="3">
    <location>
        <begin position="473"/>
        <end position="495"/>
    </location>
</feature>
<dbReference type="Gene3D" id="1.20.58.70">
    <property type="match status" value="1"/>
</dbReference>
<dbReference type="GO" id="GO:0012505">
    <property type="term" value="C:endomembrane system"/>
    <property type="evidence" value="ECO:0007669"/>
    <property type="project" value="TreeGrafter"/>
</dbReference>
<proteinExistence type="inferred from homology"/>